<dbReference type="InterPro" id="IPR011701">
    <property type="entry name" value="MFS"/>
</dbReference>
<dbReference type="Pfam" id="PF07690">
    <property type="entry name" value="MFS_1"/>
    <property type="match status" value="1"/>
</dbReference>
<sequence>MTVSTGFVGAVRHSVDMLVATPGLRPLFAWALLGRLHQAATPVALSFLVAGWTGSYAVAGAVGAGLTIGLGIAGPLRGRAADRAPAARLLVATALSYGLGIGVLGLLPSVLPGAYWPLAVVVAVLVGLAMPPVAQIARAAWPRLTSGQALQRVFTLEASWQELLYVVGPTIAAFTVAFFSPRSATWLCGVLAVAGALGFAVAVRRAGVDTPLPRAAGGGHLLRDGPLLSGLTVSMALVAAIVSVDLVLIAWARDGGRPALAGVLAGVWSGAALLGGLVVARWTGPPRFPLRILLTALGLAALAPAFHQSSPWLVAAVLAVGGVVIAPTIAANNSLIASLAPAGRQAEAFGWMSTAQTLGSAVALPVAGWLLDHVGAWAATALAALIALLAAGLALRVRR</sequence>
<keyword evidence="1" id="KW-0812">Transmembrane</keyword>
<feature type="transmembrane region" description="Helical" evidence="1">
    <location>
        <begin position="184"/>
        <end position="206"/>
    </location>
</feature>
<feature type="transmembrane region" description="Helical" evidence="1">
    <location>
        <begin position="114"/>
        <end position="137"/>
    </location>
</feature>
<feature type="transmembrane region" description="Helical" evidence="1">
    <location>
        <begin position="312"/>
        <end position="336"/>
    </location>
</feature>
<dbReference type="Gene3D" id="1.20.1250.20">
    <property type="entry name" value="MFS general substrate transporter like domains"/>
    <property type="match status" value="2"/>
</dbReference>
<proteinExistence type="predicted"/>
<comment type="caution">
    <text evidence="2">The sequence shown here is derived from an EMBL/GenBank/DDBJ whole genome shotgun (WGS) entry which is preliminary data.</text>
</comment>
<evidence type="ECO:0000313" key="3">
    <source>
        <dbReference type="Proteomes" id="UP000316639"/>
    </source>
</evidence>
<keyword evidence="3" id="KW-1185">Reference proteome</keyword>
<keyword evidence="1" id="KW-0472">Membrane</keyword>
<dbReference type="GO" id="GO:0022857">
    <property type="term" value="F:transmembrane transporter activity"/>
    <property type="evidence" value="ECO:0007669"/>
    <property type="project" value="InterPro"/>
</dbReference>
<feature type="transmembrane region" description="Helical" evidence="1">
    <location>
        <begin position="86"/>
        <end position="108"/>
    </location>
</feature>
<dbReference type="SUPFAM" id="SSF103473">
    <property type="entry name" value="MFS general substrate transporter"/>
    <property type="match status" value="1"/>
</dbReference>
<keyword evidence="1" id="KW-1133">Transmembrane helix</keyword>
<protein>
    <submittedName>
        <fullName evidence="2">MFS transporter</fullName>
    </submittedName>
</protein>
<dbReference type="InterPro" id="IPR036259">
    <property type="entry name" value="MFS_trans_sf"/>
</dbReference>
<reference evidence="2 3" key="1">
    <citation type="submission" date="2019-07" db="EMBL/GenBank/DDBJ databases">
        <title>Lentzea xizangensis sp. nov., isolated from Qinghai-Tibetan Plateau Soils.</title>
        <authorList>
            <person name="Huang J."/>
        </authorList>
    </citation>
    <scope>NUCLEOTIDE SEQUENCE [LARGE SCALE GENOMIC DNA]</scope>
    <source>
        <strain evidence="2 3">FXJ1.1311</strain>
    </source>
</reference>
<feature type="transmembrane region" description="Helical" evidence="1">
    <location>
        <begin position="348"/>
        <end position="370"/>
    </location>
</feature>
<feature type="transmembrane region" description="Helical" evidence="1">
    <location>
        <begin position="258"/>
        <end position="279"/>
    </location>
</feature>
<dbReference type="OrthoDB" id="9180256at2"/>
<dbReference type="AlphaFoldDB" id="A0A563EFR8"/>
<feature type="transmembrane region" description="Helical" evidence="1">
    <location>
        <begin position="288"/>
        <end position="306"/>
    </location>
</feature>
<evidence type="ECO:0000256" key="1">
    <source>
        <dbReference type="SAM" id="Phobius"/>
    </source>
</evidence>
<dbReference type="EMBL" id="VOBR01000047">
    <property type="protein sequence ID" value="TWP44908.1"/>
    <property type="molecule type" value="Genomic_DNA"/>
</dbReference>
<feature type="transmembrane region" description="Helical" evidence="1">
    <location>
        <begin position="158"/>
        <end position="178"/>
    </location>
</feature>
<feature type="transmembrane region" description="Helical" evidence="1">
    <location>
        <begin position="227"/>
        <end position="252"/>
    </location>
</feature>
<gene>
    <name evidence="2" type="ORF">FKR81_40630</name>
</gene>
<dbReference type="Proteomes" id="UP000316639">
    <property type="component" value="Unassembled WGS sequence"/>
</dbReference>
<dbReference type="PANTHER" id="PTHR23542">
    <property type="match status" value="1"/>
</dbReference>
<feature type="transmembrane region" description="Helical" evidence="1">
    <location>
        <begin position="56"/>
        <end position="74"/>
    </location>
</feature>
<accession>A0A563EFR8</accession>
<dbReference type="PANTHER" id="PTHR23542:SF1">
    <property type="entry name" value="MAJOR FACILITATOR SUPERFAMILY (MFS) PROFILE DOMAIN-CONTAINING PROTEIN"/>
    <property type="match status" value="1"/>
</dbReference>
<name>A0A563EFR8_9PSEU</name>
<feature type="transmembrane region" description="Helical" evidence="1">
    <location>
        <begin position="376"/>
        <end position="395"/>
    </location>
</feature>
<organism evidence="2 3">
    <name type="scientific">Lentzea tibetensis</name>
    <dbReference type="NCBI Taxonomy" id="2591470"/>
    <lineage>
        <taxon>Bacteria</taxon>
        <taxon>Bacillati</taxon>
        <taxon>Actinomycetota</taxon>
        <taxon>Actinomycetes</taxon>
        <taxon>Pseudonocardiales</taxon>
        <taxon>Pseudonocardiaceae</taxon>
        <taxon>Lentzea</taxon>
    </lineage>
</organism>
<evidence type="ECO:0000313" key="2">
    <source>
        <dbReference type="EMBL" id="TWP44908.1"/>
    </source>
</evidence>